<keyword evidence="3" id="KW-1185">Reference proteome</keyword>
<gene>
    <name evidence="2" type="ORF">BIV23_45180</name>
</gene>
<dbReference type="InterPro" id="IPR028906">
    <property type="entry name" value="Tox-REase-2_dom"/>
</dbReference>
<proteinExistence type="predicted"/>
<dbReference type="Pfam" id="PF15646">
    <property type="entry name" value="Tox-REase-2"/>
    <property type="match status" value="1"/>
</dbReference>
<feature type="domain" description="Tox-REase-2" evidence="1">
    <location>
        <begin position="12"/>
        <end position="132"/>
    </location>
</feature>
<accession>A0A1S2NT18</accession>
<name>A0A1S2NT18_9ACTN</name>
<evidence type="ECO:0000313" key="3">
    <source>
        <dbReference type="Proteomes" id="UP000179642"/>
    </source>
</evidence>
<evidence type="ECO:0000313" key="2">
    <source>
        <dbReference type="EMBL" id="OIJ84630.1"/>
    </source>
</evidence>
<reference evidence="2 3" key="1">
    <citation type="submission" date="2016-10" db="EMBL/GenBank/DDBJ databases">
        <title>Genome sequence of Streptomyces sp. MUSC 1.</title>
        <authorList>
            <person name="Lee L.-H."/>
            <person name="Ser H.-L."/>
            <person name="Law J.W.-F."/>
        </authorList>
    </citation>
    <scope>NUCLEOTIDE SEQUENCE [LARGE SCALE GENOMIC DNA]</scope>
    <source>
        <strain evidence="2 3">MUSC 1</strain>
    </source>
</reference>
<dbReference type="Proteomes" id="UP000179642">
    <property type="component" value="Unassembled WGS sequence"/>
</dbReference>
<dbReference type="EMBL" id="MLYO01000182">
    <property type="protein sequence ID" value="OIJ84630.1"/>
    <property type="molecule type" value="Genomic_DNA"/>
</dbReference>
<sequence length="140" mass="15921">MRKGDISGGKPAEQAYQRRVSGFPEFEVPIPAGLSPSNTLMVDGFRNSDGMAVEAKYVNKPNQRCYRSLEDLRKNHATGDRDFLYKDDRLELRKYAAALNDPRNKEMCGVETVTNNQDAVQYWRIMMAAYGVRGHARYVP</sequence>
<comment type="caution">
    <text evidence="2">The sequence shown here is derived from an EMBL/GenBank/DDBJ whole genome shotgun (WGS) entry which is preliminary data.</text>
</comment>
<evidence type="ECO:0000259" key="1">
    <source>
        <dbReference type="Pfam" id="PF15646"/>
    </source>
</evidence>
<dbReference type="AlphaFoldDB" id="A0A1S2NT18"/>
<organism evidence="2 3">
    <name type="scientific">Streptomyces monashensis</name>
    <dbReference type="NCBI Taxonomy" id="1678012"/>
    <lineage>
        <taxon>Bacteria</taxon>
        <taxon>Bacillati</taxon>
        <taxon>Actinomycetota</taxon>
        <taxon>Actinomycetes</taxon>
        <taxon>Kitasatosporales</taxon>
        <taxon>Streptomycetaceae</taxon>
        <taxon>Streptomyces</taxon>
    </lineage>
</organism>
<protein>
    <recommendedName>
        <fullName evidence="1">Tox-REase-2 domain-containing protein</fullName>
    </recommendedName>
</protein>